<comment type="caution">
    <text evidence="3">The sequence shown here is derived from an EMBL/GenBank/DDBJ whole genome shotgun (WGS) entry which is preliminary data.</text>
</comment>
<sequence length="254" mass="27240">MSAGNGAVGDDLTIDELGARAGMTVRNVRAHLSRGLLHPGVLRGRTAYYDHSHVARLELIASLQRRGFTLAAIDVLINQTPSNSAEEALRLYRGMLAPWEPEPPVEMREDELSAWLGVQLPSDALAELRTSELIEPAGPGRIRITSPALIRSGAQAVALGISPEAVLAVNAPLREHTRGVADLFLALFRDHVWKAHVAAGLPREGVVDVRTAVEGLQPVATQALLGSFRTSMQAAMDAFIAELSETLTQAQKPS</sequence>
<accession>A0A4R1I695</accession>
<dbReference type="SMART" id="SM00422">
    <property type="entry name" value="HTH_MERR"/>
    <property type="match status" value="1"/>
</dbReference>
<protein>
    <submittedName>
        <fullName evidence="3">MerR-like DNA binding protein</fullName>
    </submittedName>
</protein>
<reference evidence="3 4" key="1">
    <citation type="submission" date="2019-03" db="EMBL/GenBank/DDBJ databases">
        <title>Sequencing the genomes of 1000 actinobacteria strains.</title>
        <authorList>
            <person name="Klenk H.-P."/>
        </authorList>
    </citation>
    <scope>NUCLEOTIDE SEQUENCE [LARGE SCALE GENOMIC DNA]</scope>
    <source>
        <strain evidence="3 4">DSM 44969</strain>
    </source>
</reference>
<proteinExistence type="predicted"/>
<feature type="domain" description="HTH merR-type" evidence="2">
    <location>
        <begin position="11"/>
        <end position="79"/>
    </location>
</feature>
<dbReference type="EMBL" id="SMFZ01000001">
    <property type="protein sequence ID" value="TCK25612.1"/>
    <property type="molecule type" value="Genomic_DNA"/>
</dbReference>
<dbReference type="Gene3D" id="1.10.1660.10">
    <property type="match status" value="1"/>
</dbReference>
<evidence type="ECO:0000313" key="4">
    <source>
        <dbReference type="Proteomes" id="UP000295560"/>
    </source>
</evidence>
<dbReference type="PANTHER" id="PTHR30204">
    <property type="entry name" value="REDOX-CYCLING DRUG-SENSING TRANSCRIPTIONAL ACTIVATOR SOXR"/>
    <property type="match status" value="1"/>
</dbReference>
<dbReference type="Proteomes" id="UP000295560">
    <property type="component" value="Unassembled WGS sequence"/>
</dbReference>
<dbReference type="GO" id="GO:0003700">
    <property type="term" value="F:DNA-binding transcription factor activity"/>
    <property type="evidence" value="ECO:0007669"/>
    <property type="project" value="InterPro"/>
</dbReference>
<evidence type="ECO:0000256" key="1">
    <source>
        <dbReference type="ARBA" id="ARBA00023125"/>
    </source>
</evidence>
<dbReference type="GO" id="GO:0003677">
    <property type="term" value="F:DNA binding"/>
    <property type="evidence" value="ECO:0007669"/>
    <property type="project" value="UniProtKB-KW"/>
</dbReference>
<dbReference type="InterPro" id="IPR000551">
    <property type="entry name" value="MerR-type_HTH_dom"/>
</dbReference>
<name>A0A4R1I695_PSEEN</name>
<keyword evidence="4" id="KW-1185">Reference proteome</keyword>
<evidence type="ECO:0000259" key="2">
    <source>
        <dbReference type="PROSITE" id="PS50937"/>
    </source>
</evidence>
<organism evidence="3 4">
    <name type="scientific">Pseudonocardia endophytica</name>
    <dbReference type="NCBI Taxonomy" id="401976"/>
    <lineage>
        <taxon>Bacteria</taxon>
        <taxon>Bacillati</taxon>
        <taxon>Actinomycetota</taxon>
        <taxon>Actinomycetes</taxon>
        <taxon>Pseudonocardiales</taxon>
        <taxon>Pseudonocardiaceae</taxon>
        <taxon>Pseudonocardia</taxon>
    </lineage>
</organism>
<dbReference type="OrthoDB" id="3830374at2"/>
<dbReference type="PRINTS" id="PR00040">
    <property type="entry name" value="HTHMERR"/>
</dbReference>
<dbReference type="InterPro" id="IPR009061">
    <property type="entry name" value="DNA-bd_dom_put_sf"/>
</dbReference>
<evidence type="ECO:0000313" key="3">
    <source>
        <dbReference type="EMBL" id="TCK25612.1"/>
    </source>
</evidence>
<dbReference type="AlphaFoldDB" id="A0A4R1I695"/>
<dbReference type="InterPro" id="IPR047057">
    <property type="entry name" value="MerR_fam"/>
</dbReference>
<dbReference type="RefSeq" id="WP_132421969.1">
    <property type="nucleotide sequence ID" value="NZ_SMFZ01000001.1"/>
</dbReference>
<dbReference type="PANTHER" id="PTHR30204:SF93">
    <property type="entry name" value="HTH MERR-TYPE DOMAIN-CONTAINING PROTEIN"/>
    <property type="match status" value="1"/>
</dbReference>
<dbReference type="SUPFAM" id="SSF46955">
    <property type="entry name" value="Putative DNA-binding domain"/>
    <property type="match status" value="1"/>
</dbReference>
<gene>
    <name evidence="3" type="ORF">EV378_1426</name>
</gene>
<keyword evidence="1" id="KW-0238">DNA-binding</keyword>
<dbReference type="Pfam" id="PF13411">
    <property type="entry name" value="MerR_1"/>
    <property type="match status" value="1"/>
</dbReference>
<dbReference type="PROSITE" id="PS50937">
    <property type="entry name" value="HTH_MERR_2"/>
    <property type="match status" value="1"/>
</dbReference>